<gene>
    <name evidence="2" type="ORF">MGU_03165</name>
</gene>
<reference evidence="2 3" key="1">
    <citation type="journal article" date="2014" name="Proc. Natl. Acad. Sci. U.S.A.">
        <title>Trajectory and genomic determinants of fungal-pathogen speciation and host adaptation.</title>
        <authorList>
            <person name="Hu X."/>
            <person name="Xiao G."/>
            <person name="Zheng P."/>
            <person name="Shang Y."/>
            <person name="Su Y."/>
            <person name="Zhang X."/>
            <person name="Liu X."/>
            <person name="Zhan S."/>
            <person name="St Leger R.J."/>
            <person name="Wang C."/>
        </authorList>
    </citation>
    <scope>NUCLEOTIDE SEQUENCE [LARGE SCALE GENOMIC DNA]</scope>
    <source>
        <strain evidence="2 3">ARSEF 977</strain>
    </source>
</reference>
<dbReference type="AlphaFoldDB" id="A0A0B4GR16"/>
<evidence type="ECO:0000256" key="1">
    <source>
        <dbReference type="SAM" id="MobiDB-lite"/>
    </source>
</evidence>
<feature type="region of interest" description="Disordered" evidence="1">
    <location>
        <begin position="133"/>
        <end position="190"/>
    </location>
</feature>
<feature type="compositionally biased region" description="Basic and acidic residues" evidence="1">
    <location>
        <begin position="556"/>
        <end position="575"/>
    </location>
</feature>
<name>A0A0B4GR16_METGA</name>
<sequence>MAGSQQYKNVEIHYVLKAIHMGMPSPWVRMRFEQRFKRKLTENQLRYLKNKYGRDPRFGTPVANSTSTFGAPNPRIGSDNWPLDDVLAIDYQAFEERGDDVAEPNLRVVATTNGIMAPTPSIVAPHLPVVRSGGPDGSDLAGALGPRTTSVTGQKRARSKDEEEEVDGLTGNRPPNLHKTSRVDSSASYTDHFSRPEYSAAFLSPLPIYGNGTMLSSDGAFTPTSVGPVLPACPPVARTPTFCSSGPVHTYALGQVNQLPVNSFHFTQLSPMAQGVASNMYTDTLTFQDDPYADGSGVTRRGVPGNINTVPFYHPSTNFSFNGGFGHHASNELDIPSLSYQHGPKGCFDGYGQSSALPNPWDFSSTLVHPSMDLLNSTPGFLGLNNTSATGTQNYTPHQMPANHSPFTPASNMTQPAVSLQPVNNQVAQQISLGCAAVPETNACDRLKTELNNDVLDNAASKECRERLNREFIESLSVYGSDINNPYLFSHFPPPPKGGFHQALEIAHPATNMNAPSAKTASSDEVYETDICDHDRPTTASTVCTRATSVSQLSEPVHKGKARNENRLEIERPKDSFTISAARAVPGVSRRTEEK</sequence>
<keyword evidence="3" id="KW-1185">Reference proteome</keyword>
<feature type="region of interest" description="Disordered" evidence="1">
    <location>
        <begin position="554"/>
        <end position="595"/>
    </location>
</feature>
<dbReference type="EMBL" id="AZNH01000007">
    <property type="protein sequence ID" value="KID89760.1"/>
    <property type="molecule type" value="Genomic_DNA"/>
</dbReference>
<dbReference type="Proteomes" id="UP000031192">
    <property type="component" value="Unassembled WGS sequence"/>
</dbReference>
<comment type="caution">
    <text evidence="2">The sequence shown here is derived from an EMBL/GenBank/DDBJ whole genome shotgun (WGS) entry which is preliminary data.</text>
</comment>
<organism evidence="2 3">
    <name type="scientific">Metarhizium guizhouense (strain ARSEF 977)</name>
    <dbReference type="NCBI Taxonomy" id="1276136"/>
    <lineage>
        <taxon>Eukaryota</taxon>
        <taxon>Fungi</taxon>
        <taxon>Dikarya</taxon>
        <taxon>Ascomycota</taxon>
        <taxon>Pezizomycotina</taxon>
        <taxon>Sordariomycetes</taxon>
        <taxon>Hypocreomycetidae</taxon>
        <taxon>Hypocreales</taxon>
        <taxon>Clavicipitaceae</taxon>
        <taxon>Metarhizium</taxon>
    </lineage>
</organism>
<evidence type="ECO:0000313" key="3">
    <source>
        <dbReference type="Proteomes" id="UP000031192"/>
    </source>
</evidence>
<evidence type="ECO:0000313" key="2">
    <source>
        <dbReference type="EMBL" id="KID89760.1"/>
    </source>
</evidence>
<dbReference type="HOGENOM" id="CLU_460847_0_0_1"/>
<dbReference type="OrthoDB" id="4736382at2759"/>
<protein>
    <submittedName>
        <fullName evidence="2">Uncharacterized protein</fullName>
    </submittedName>
</protein>
<accession>A0A0B4GR16</accession>
<proteinExistence type="predicted"/>